<dbReference type="InterPro" id="IPR003331">
    <property type="entry name" value="UDP_GlcNAc_Epimerase_2_dom"/>
</dbReference>
<comment type="catalytic activity">
    <reaction evidence="2">
        <text>UDP-N-acetyl-alpha-D-glucosamine = UDP-N-acetyl-alpha-D-mannosamine</text>
        <dbReference type="Rhea" id="RHEA:17213"/>
        <dbReference type="ChEBI" id="CHEBI:57705"/>
        <dbReference type="ChEBI" id="CHEBI:68623"/>
        <dbReference type="EC" id="5.1.3.14"/>
    </reaction>
</comment>
<accession>A0A8S0FG79</accession>
<evidence type="ECO:0000256" key="4">
    <source>
        <dbReference type="ARBA" id="ARBA00038858"/>
    </source>
</evidence>
<dbReference type="EMBL" id="AP022360">
    <property type="protein sequence ID" value="BBU79446.1"/>
    <property type="molecule type" value="Genomic_DNA"/>
</dbReference>
<reference evidence="8 9" key="1">
    <citation type="submission" date="2020-01" db="EMBL/GenBank/DDBJ databases">
        <title>Dynamics of blaIMP-6 dissemination in carbapenem resistant Enterobacteriacea isolated from regional surveillance in Osaka, Japan.</title>
        <authorList>
            <person name="Abe R."/>
            <person name="Akeda Y."/>
            <person name="Sugawara Y."/>
            <person name="Yamamoto N."/>
            <person name="Tomono K."/>
            <person name="Takeuchi D."/>
            <person name="Kawahara R."/>
            <person name="Hamada S."/>
        </authorList>
    </citation>
    <scope>NUCLEOTIDE SEQUENCE [LARGE SCALE GENOMIC DNA]</scope>
    <source>
        <strain evidence="8 9">E300</strain>
    </source>
</reference>
<evidence type="ECO:0000256" key="2">
    <source>
        <dbReference type="ARBA" id="ARBA00036080"/>
    </source>
</evidence>
<organism evidence="8 9">
    <name type="scientific">Escherichia coli</name>
    <dbReference type="NCBI Taxonomy" id="562"/>
    <lineage>
        <taxon>Bacteria</taxon>
        <taxon>Pseudomonadati</taxon>
        <taxon>Pseudomonadota</taxon>
        <taxon>Gammaproteobacteria</taxon>
        <taxon>Enterobacterales</taxon>
        <taxon>Enterobacteriaceae</taxon>
        <taxon>Escherichia</taxon>
    </lineage>
</organism>
<feature type="region of interest" description="Disordered" evidence="6">
    <location>
        <begin position="1"/>
        <end position="24"/>
    </location>
</feature>
<evidence type="ECO:0000256" key="3">
    <source>
        <dbReference type="ARBA" id="ARBA00038209"/>
    </source>
</evidence>
<sequence>MTDSGGIQEEAPSLGKPVLVMRDTTERPEAVTAGTVRLVGTDKQRIVEEVTRLLKDENEYQAMSRAHNPYGDGQACSRILEALKNNRISL</sequence>
<gene>
    <name evidence="8" type="ORF">EIMP300_08460</name>
</gene>
<evidence type="ECO:0000313" key="9">
    <source>
        <dbReference type="Proteomes" id="UP000467488"/>
    </source>
</evidence>
<protein>
    <recommendedName>
        <fullName evidence="4">UDP-N-acetylglucosamine 2-epimerase (non-hydrolyzing)</fullName>
        <ecNumber evidence="4">5.1.3.14</ecNumber>
    </recommendedName>
</protein>
<dbReference type="AlphaFoldDB" id="A0A8S0FG79"/>
<evidence type="ECO:0000256" key="1">
    <source>
        <dbReference type="ARBA" id="ARBA00023235"/>
    </source>
</evidence>
<dbReference type="Pfam" id="PF02350">
    <property type="entry name" value="Epimerase_2"/>
    <property type="match status" value="1"/>
</dbReference>
<dbReference type="InterPro" id="IPR029767">
    <property type="entry name" value="WecB-like"/>
</dbReference>
<dbReference type="GO" id="GO:0008761">
    <property type="term" value="F:UDP-N-acetylglucosamine 2-epimerase activity"/>
    <property type="evidence" value="ECO:0007669"/>
    <property type="project" value="UniProtKB-EC"/>
</dbReference>
<evidence type="ECO:0000313" key="8">
    <source>
        <dbReference type="EMBL" id="BBU79446.1"/>
    </source>
</evidence>
<dbReference type="PANTHER" id="PTHR43174:SF2">
    <property type="entry name" value="UDP-N-ACETYLGLUCOSAMINE 2-EPIMERASE"/>
    <property type="match status" value="1"/>
</dbReference>
<keyword evidence="1 5" id="KW-0413">Isomerase</keyword>
<dbReference type="SUPFAM" id="SSF53756">
    <property type="entry name" value="UDP-Glycosyltransferase/glycogen phosphorylase"/>
    <property type="match status" value="1"/>
</dbReference>
<dbReference type="Proteomes" id="UP000467488">
    <property type="component" value="Chromosome"/>
</dbReference>
<dbReference type="Gene3D" id="3.40.50.2000">
    <property type="entry name" value="Glycogen Phosphorylase B"/>
    <property type="match status" value="1"/>
</dbReference>
<comment type="similarity">
    <text evidence="3 5">Belongs to the UDP-N-acetylglucosamine 2-epimerase family.</text>
</comment>
<evidence type="ECO:0000256" key="6">
    <source>
        <dbReference type="SAM" id="MobiDB-lite"/>
    </source>
</evidence>
<dbReference type="PANTHER" id="PTHR43174">
    <property type="entry name" value="UDP-N-ACETYLGLUCOSAMINE 2-EPIMERASE"/>
    <property type="match status" value="1"/>
</dbReference>
<proteinExistence type="inferred from homology"/>
<name>A0A8S0FG79_ECOLX</name>
<evidence type="ECO:0000259" key="7">
    <source>
        <dbReference type="Pfam" id="PF02350"/>
    </source>
</evidence>
<feature type="domain" description="UDP-N-acetylglucosamine 2-epimerase" evidence="7">
    <location>
        <begin position="1"/>
        <end position="84"/>
    </location>
</feature>
<evidence type="ECO:0000256" key="5">
    <source>
        <dbReference type="RuleBase" id="RU003513"/>
    </source>
</evidence>
<dbReference type="EC" id="5.1.3.14" evidence="4"/>